<feature type="region of interest" description="Disordered" evidence="5">
    <location>
        <begin position="1"/>
        <end position="24"/>
    </location>
</feature>
<dbReference type="InterPro" id="IPR036322">
    <property type="entry name" value="WD40_repeat_dom_sf"/>
</dbReference>
<dbReference type="GO" id="GO:0009507">
    <property type="term" value="C:chloroplast"/>
    <property type="evidence" value="ECO:0007669"/>
    <property type="project" value="TreeGrafter"/>
</dbReference>
<feature type="compositionally biased region" description="Basic and acidic residues" evidence="5">
    <location>
        <begin position="521"/>
        <end position="530"/>
    </location>
</feature>
<evidence type="ECO:0000256" key="4">
    <source>
        <dbReference type="ARBA" id="ARBA00023136"/>
    </source>
</evidence>
<dbReference type="eggNOG" id="KOG1918">
    <property type="taxonomic scope" value="Eukaryota"/>
</dbReference>
<feature type="compositionally biased region" description="Polar residues" evidence="5">
    <location>
        <begin position="708"/>
        <end position="721"/>
    </location>
</feature>
<dbReference type="Pfam" id="PF02361">
    <property type="entry name" value="CbiQ"/>
    <property type="match status" value="1"/>
</dbReference>
<proteinExistence type="predicted"/>
<feature type="region of interest" description="Disordered" evidence="5">
    <location>
        <begin position="680"/>
        <end position="735"/>
    </location>
</feature>
<dbReference type="InterPro" id="IPR015943">
    <property type="entry name" value="WD40/YVTN_repeat-like_dom_sf"/>
</dbReference>
<keyword evidence="4" id="KW-0472">Membrane</keyword>
<feature type="compositionally biased region" description="Basic and acidic residues" evidence="5">
    <location>
        <begin position="681"/>
        <end position="690"/>
    </location>
</feature>
<protein>
    <submittedName>
        <fullName evidence="6">Cobalt transport protein-domain-containing protein</fullName>
    </submittedName>
</protein>
<feature type="region of interest" description="Disordered" evidence="5">
    <location>
        <begin position="817"/>
        <end position="851"/>
    </location>
</feature>
<dbReference type="AlphaFoldDB" id="A0A1Y5I6E6"/>
<feature type="region of interest" description="Disordered" evidence="5">
    <location>
        <begin position="521"/>
        <end position="541"/>
    </location>
</feature>
<dbReference type="PANTHER" id="PTHR33514">
    <property type="entry name" value="PROTEIN ABCI12, CHLOROPLASTIC"/>
    <property type="match status" value="1"/>
</dbReference>
<dbReference type="GO" id="GO:0005886">
    <property type="term" value="C:plasma membrane"/>
    <property type="evidence" value="ECO:0007669"/>
    <property type="project" value="UniProtKB-ARBA"/>
</dbReference>
<dbReference type="InterPro" id="IPR003339">
    <property type="entry name" value="ABC/ECF_trnsptr_transmembrane"/>
</dbReference>
<organism evidence="6">
    <name type="scientific">Ostreococcus tauri</name>
    <name type="common">Marine green alga</name>
    <dbReference type="NCBI Taxonomy" id="70448"/>
    <lineage>
        <taxon>Eukaryota</taxon>
        <taxon>Viridiplantae</taxon>
        <taxon>Chlorophyta</taxon>
        <taxon>Mamiellophyceae</taxon>
        <taxon>Mamiellales</taxon>
        <taxon>Bathycoccaceae</taxon>
        <taxon>Ostreococcus</taxon>
    </lineage>
</organism>
<accession>A0A1Y5I6E6</accession>
<dbReference type="EMBL" id="KZ155791">
    <property type="protein sequence ID" value="OUS45108.1"/>
    <property type="molecule type" value="Genomic_DNA"/>
</dbReference>
<evidence type="ECO:0000256" key="2">
    <source>
        <dbReference type="ARBA" id="ARBA00022692"/>
    </source>
</evidence>
<evidence type="ECO:0000313" key="6">
    <source>
        <dbReference type="EMBL" id="OUS45108.1"/>
    </source>
</evidence>
<keyword evidence="2" id="KW-0812">Transmembrane</keyword>
<dbReference type="Gene3D" id="2.130.10.10">
    <property type="entry name" value="YVTN repeat-like/Quinoprotein amine dehydrogenase"/>
    <property type="match status" value="1"/>
</dbReference>
<dbReference type="SUPFAM" id="SSF50978">
    <property type="entry name" value="WD40 repeat-like"/>
    <property type="match status" value="1"/>
</dbReference>
<dbReference type="Proteomes" id="UP000195557">
    <property type="component" value="Unassembled WGS sequence"/>
</dbReference>
<evidence type="ECO:0000256" key="1">
    <source>
        <dbReference type="ARBA" id="ARBA00004141"/>
    </source>
</evidence>
<dbReference type="PANTHER" id="PTHR33514:SF13">
    <property type="entry name" value="PROTEIN ABCI12, CHLOROPLASTIC"/>
    <property type="match status" value="1"/>
</dbReference>
<dbReference type="CDD" id="cd16914">
    <property type="entry name" value="EcfT"/>
    <property type="match status" value="1"/>
</dbReference>
<name>A0A1Y5I6E6_OSTTA</name>
<feature type="compositionally biased region" description="Basic and acidic residues" evidence="5">
    <location>
        <begin position="1"/>
        <end position="16"/>
    </location>
</feature>
<comment type="subcellular location">
    <subcellularLocation>
        <location evidence="1">Membrane</location>
        <topology evidence="1">Multi-pass membrane protein</topology>
    </subcellularLocation>
</comment>
<sequence>MESLRERSPRFKRPNDEDRDGGDDDVISLELFQSVEIKHSSAVSSSPVTLDVVAYVGGSCWTLDWTPSGSHVACEGRGEKHHAHALRDVGKCKGKAAVQIWDVCDTGVRMAVGMVHDGGCAHDLKWSPFRGRDWTRIEASDEESLGTLACARGDGRVETWNVPRPSTRSGERVFVESTAMFVGVVPGDYGAPWRLDWNDVVPGRLCAGCTSGRVVVWDVPDHESDASPTYPKFVIAAAAHAGPCRAVRWPKREIPEDENACANILACGSDYAAKPHLFDLRAPFAPIGDVCERGAKWTLDMAWLPRGGVVLGMEHSDRSSAKSIRGETKQTAANVRSRALVVQFDLTATEGEDSNPTSMHPVPGRGTVWSVDARAGFDPACAASMFACATSNGVVCVKPMRYVSKRLRDVKAFNFDVFAGLLAHDVESKRACESNPVEPPECFEFITSNEQVPADAELYPPLEAAKPGTRDAPTTAQYCARWSKDRDGGWWLASVGEAGFLRLQKFDSNWIETKLGTLERAHRSSGEKSGAKRAKKTIKRHSSYSSRKSIFSMRSRSFALRRAYTAFMSYANARCHPERSNLARAPSTLGASPMPANAHPLARTFRIICLPKASSGSIGSYDANTAVFNRSPKNFVTASDAPGGRYANTHSAITSVGNDQSNGSFSPPIAASIALTSLTSHARDSYDTSDRSTPASRNRSLRARITSEKSNSTTLARSNRSSVHRPNVSYPHPTFTTLNRPSETFSHLDPNSNAIARRWMSPHQRALRSRRQQIDVRVLDVPGARDVSASSLHARRRQSLVYFVTLSTVACASSRARTASPGARHRRWRSPRVVARAAGDGSGKSAKEGKPPMAQRALSKFLELPAVPIGSFVSSPTSPLHRMDARVKQAWLGALLVLPASGSSEDKLLTCSVVAAVTVAALPRRVWRPQLQSLITVCAVFFVAVALGADSVAPVVSAREPPASLEGLEGLPELASSYKYVLFHLGPLQLTRKGINLAVTSSALTFTVLQSAHLALCVTTPEAMAAGLRWYLTPLRALRVPVEELIFTLLLSLRFTSIVFEEVRNLSLGLAARNIDWRSLGWRGSVDMSGRLLSRLLDSLFANSAAISDAVTARGYKDAASHRLILSDRKGPGLVENVLGVAGLVAFVGHFNEELVVWGFDALSLNSRQG</sequence>
<evidence type="ECO:0000256" key="3">
    <source>
        <dbReference type="ARBA" id="ARBA00022989"/>
    </source>
</evidence>
<gene>
    <name evidence="6" type="ORF">BE221DRAFT_77316</name>
</gene>
<reference evidence="6" key="1">
    <citation type="submission" date="2017-04" db="EMBL/GenBank/DDBJ databases">
        <title>Population genomics of picophytoplankton unveils novel chromosome hypervariability.</title>
        <authorList>
            <consortium name="DOE Joint Genome Institute"/>
            <person name="Blanc-Mathieu R."/>
            <person name="Krasovec M."/>
            <person name="Hebrard M."/>
            <person name="Yau S."/>
            <person name="Desgranges E."/>
            <person name="Martin J."/>
            <person name="Schackwitz W."/>
            <person name="Kuo A."/>
            <person name="Salin G."/>
            <person name="Donnadieu C."/>
            <person name="Desdevises Y."/>
            <person name="Sanchez-Ferandin S."/>
            <person name="Moreau H."/>
            <person name="Rivals E."/>
            <person name="Grigoriev I.V."/>
            <person name="Grimsley N."/>
            <person name="Eyre-Walker A."/>
            <person name="Piganeau G."/>
        </authorList>
    </citation>
    <scope>NUCLEOTIDE SEQUENCE [LARGE SCALE GENOMIC DNA]</scope>
    <source>
        <strain evidence="6">RCC 1115</strain>
    </source>
</reference>
<evidence type="ECO:0000256" key="5">
    <source>
        <dbReference type="SAM" id="MobiDB-lite"/>
    </source>
</evidence>
<feature type="compositionally biased region" description="Basic residues" evidence="5">
    <location>
        <begin position="531"/>
        <end position="541"/>
    </location>
</feature>
<keyword evidence="3" id="KW-1133">Transmembrane helix</keyword>